<reference evidence="6 7" key="1">
    <citation type="submission" date="2016-08" db="EMBL/GenBank/DDBJ databases">
        <title>Complete genome sequence of Streptomyces agglomeratus strain 6-3-2, a novel anti-MRSA actinomycete isolated from Wuli of Tebit, China.</title>
        <authorList>
            <person name="Chen X."/>
        </authorList>
    </citation>
    <scope>NUCLEOTIDE SEQUENCE [LARGE SCALE GENOMIC DNA]</scope>
    <source>
        <strain evidence="6 7">6-3-2</strain>
    </source>
</reference>
<keyword evidence="3 5" id="KW-1133">Transmembrane helix</keyword>
<evidence type="ECO:0008006" key="8">
    <source>
        <dbReference type="Google" id="ProtNLM"/>
    </source>
</evidence>
<keyword evidence="2 5" id="KW-0812">Transmembrane</keyword>
<feature type="transmembrane region" description="Helical" evidence="5">
    <location>
        <begin position="92"/>
        <end position="112"/>
    </location>
</feature>
<keyword evidence="4 5" id="KW-0472">Membrane</keyword>
<protein>
    <recommendedName>
        <fullName evidence="8">DoxX family protein</fullName>
    </recommendedName>
</protein>
<feature type="transmembrane region" description="Helical" evidence="5">
    <location>
        <begin position="52"/>
        <end position="80"/>
    </location>
</feature>
<sequence>MSAPYVVVSLLAALTAGFSAASVFFRVQWVVEPLADYGVPQSWWPWLGTAKAAGAAGLVAGLFVPVIGVLAGIGLVLYFAGAVVTVARARSYVHIPFPLLYMAPVVGALVLGPVA</sequence>
<keyword evidence="7" id="KW-1185">Reference proteome</keyword>
<dbReference type="InterPro" id="IPR032808">
    <property type="entry name" value="DoxX"/>
</dbReference>
<dbReference type="EMBL" id="MEHJ01000001">
    <property type="protein sequence ID" value="OEJ23674.1"/>
    <property type="molecule type" value="Genomic_DNA"/>
</dbReference>
<evidence type="ECO:0000256" key="3">
    <source>
        <dbReference type="ARBA" id="ARBA00022989"/>
    </source>
</evidence>
<dbReference type="RefSeq" id="WP_069925595.1">
    <property type="nucleotide sequence ID" value="NZ_MEHI01000001.1"/>
</dbReference>
<comment type="caution">
    <text evidence="6">The sequence shown here is derived from an EMBL/GenBank/DDBJ whole genome shotgun (WGS) entry which is preliminary data.</text>
</comment>
<evidence type="ECO:0000256" key="1">
    <source>
        <dbReference type="ARBA" id="ARBA00004141"/>
    </source>
</evidence>
<gene>
    <name evidence="6" type="ORF">AS594_03460</name>
</gene>
<evidence type="ECO:0000313" key="6">
    <source>
        <dbReference type="EMBL" id="OEJ23674.1"/>
    </source>
</evidence>
<evidence type="ECO:0000313" key="7">
    <source>
        <dbReference type="Proteomes" id="UP000095759"/>
    </source>
</evidence>
<comment type="subcellular location">
    <subcellularLocation>
        <location evidence="1">Membrane</location>
        <topology evidence="1">Multi-pass membrane protein</topology>
    </subcellularLocation>
</comment>
<dbReference type="AlphaFoldDB" id="A0A1E5P2V2"/>
<accession>A0A1E5P2V2</accession>
<evidence type="ECO:0000256" key="4">
    <source>
        <dbReference type="ARBA" id="ARBA00023136"/>
    </source>
</evidence>
<proteinExistence type="predicted"/>
<dbReference type="STRING" id="285458.BGM19_33325"/>
<organism evidence="6 7">
    <name type="scientific">Streptomyces agglomeratus</name>
    <dbReference type="NCBI Taxonomy" id="285458"/>
    <lineage>
        <taxon>Bacteria</taxon>
        <taxon>Bacillati</taxon>
        <taxon>Actinomycetota</taxon>
        <taxon>Actinomycetes</taxon>
        <taxon>Kitasatosporales</taxon>
        <taxon>Streptomycetaceae</taxon>
        <taxon>Streptomyces</taxon>
    </lineage>
</organism>
<name>A0A1E5P2V2_9ACTN</name>
<dbReference type="GO" id="GO:0016020">
    <property type="term" value="C:membrane"/>
    <property type="evidence" value="ECO:0007669"/>
    <property type="project" value="UniProtKB-SubCell"/>
</dbReference>
<dbReference type="Pfam" id="PF13564">
    <property type="entry name" value="DoxX_2"/>
    <property type="match status" value="1"/>
</dbReference>
<evidence type="ECO:0000256" key="2">
    <source>
        <dbReference type="ARBA" id="ARBA00022692"/>
    </source>
</evidence>
<dbReference type="Proteomes" id="UP000095759">
    <property type="component" value="Unassembled WGS sequence"/>
</dbReference>
<evidence type="ECO:0000256" key="5">
    <source>
        <dbReference type="SAM" id="Phobius"/>
    </source>
</evidence>
<dbReference type="OrthoDB" id="2629817at2"/>